<feature type="coiled-coil region" evidence="7">
    <location>
        <begin position="427"/>
        <end position="475"/>
    </location>
</feature>
<proteinExistence type="inferred from homology"/>
<feature type="coiled-coil region" evidence="7">
    <location>
        <begin position="770"/>
        <end position="944"/>
    </location>
</feature>
<evidence type="ECO:0000256" key="5">
    <source>
        <dbReference type="ARBA" id="ARBA00023054"/>
    </source>
</evidence>
<protein>
    <recommendedName>
        <fullName evidence="7">Chromosome partition protein Smc</fullName>
    </recommendedName>
</protein>
<dbReference type="PIRSF" id="PIRSF005719">
    <property type="entry name" value="SMC"/>
    <property type="match status" value="1"/>
</dbReference>
<dbReference type="Proteomes" id="UP000559885">
    <property type="component" value="Unassembled WGS sequence"/>
</dbReference>
<dbReference type="GO" id="GO:0007059">
    <property type="term" value="P:chromosome segregation"/>
    <property type="evidence" value="ECO:0007669"/>
    <property type="project" value="UniProtKB-UniRule"/>
</dbReference>
<keyword evidence="2 7" id="KW-0963">Cytoplasm</keyword>
<dbReference type="SUPFAM" id="SSF52540">
    <property type="entry name" value="P-loop containing nucleoside triphosphate hydrolases"/>
    <property type="match status" value="2"/>
</dbReference>
<dbReference type="InterPro" id="IPR024704">
    <property type="entry name" value="SMC"/>
</dbReference>
<dbReference type="HAMAP" id="MF_01894">
    <property type="entry name" value="Smc_prok"/>
    <property type="match status" value="1"/>
</dbReference>
<dbReference type="GO" id="GO:0003677">
    <property type="term" value="F:DNA binding"/>
    <property type="evidence" value="ECO:0007669"/>
    <property type="project" value="UniProtKB-UniRule"/>
</dbReference>
<feature type="binding site" evidence="7">
    <location>
        <begin position="32"/>
        <end position="39"/>
    </location>
    <ligand>
        <name>ATP</name>
        <dbReference type="ChEBI" id="CHEBI:30616"/>
    </ligand>
</feature>
<dbReference type="Gene3D" id="3.30.70.1620">
    <property type="match status" value="1"/>
</dbReference>
<feature type="coiled-coil region" evidence="7">
    <location>
        <begin position="167"/>
        <end position="208"/>
    </location>
</feature>
<evidence type="ECO:0000313" key="9">
    <source>
        <dbReference type="EMBL" id="MBC1522104.1"/>
    </source>
</evidence>
<dbReference type="InterPro" id="IPR010935">
    <property type="entry name" value="SMC_hinge"/>
</dbReference>
<dbReference type="FunFam" id="3.40.50.300:FF:000901">
    <property type="entry name" value="Chromosome partition protein Smc"/>
    <property type="match status" value="1"/>
</dbReference>
<keyword evidence="5 7" id="KW-0175">Coiled coil</keyword>
<comment type="domain">
    <text evidence="7">Contains large globular domains required for ATP hydrolysis at each terminus and a third globular domain forming a flexible hinge near the middle of the molecule. These domains are separated by coiled-coil structures.</text>
</comment>
<comment type="subcellular location">
    <subcellularLocation>
        <location evidence="1 7">Cytoplasm</location>
    </subcellularLocation>
</comment>
<keyword evidence="4 7" id="KW-0067">ATP-binding</keyword>
<dbReference type="NCBIfam" id="TIGR02168">
    <property type="entry name" value="SMC_prok_B"/>
    <property type="match status" value="1"/>
</dbReference>
<dbReference type="InterPro" id="IPR027417">
    <property type="entry name" value="P-loop_NTPase"/>
</dbReference>
<dbReference type="Gene3D" id="3.40.50.300">
    <property type="entry name" value="P-loop containing nucleotide triphosphate hydrolases"/>
    <property type="match status" value="2"/>
</dbReference>
<dbReference type="Pfam" id="PF02463">
    <property type="entry name" value="SMC_N"/>
    <property type="match status" value="1"/>
</dbReference>
<keyword evidence="3 7" id="KW-0547">Nucleotide-binding</keyword>
<evidence type="ECO:0000256" key="7">
    <source>
        <dbReference type="HAMAP-Rule" id="MF_01894"/>
    </source>
</evidence>
<dbReference type="SMART" id="SM00968">
    <property type="entry name" value="SMC_hinge"/>
    <property type="match status" value="1"/>
</dbReference>
<accession>A0A841ZRR9</accession>
<dbReference type="GO" id="GO:0005524">
    <property type="term" value="F:ATP binding"/>
    <property type="evidence" value="ECO:0007669"/>
    <property type="project" value="UniProtKB-UniRule"/>
</dbReference>
<comment type="caution">
    <text evidence="9">The sequence shown here is derived from an EMBL/GenBank/DDBJ whole genome shotgun (WGS) entry which is preliminary data.</text>
</comment>
<comment type="subunit">
    <text evidence="7">Homodimer.</text>
</comment>
<evidence type="ECO:0000313" key="10">
    <source>
        <dbReference type="Proteomes" id="UP000559885"/>
    </source>
</evidence>
<dbReference type="FunFam" id="3.40.50.300:FF:000984">
    <property type="entry name" value="Chromosome partition protein Smc"/>
    <property type="match status" value="1"/>
</dbReference>
<dbReference type="GO" id="GO:0005694">
    <property type="term" value="C:chromosome"/>
    <property type="evidence" value="ECO:0007669"/>
    <property type="project" value="InterPro"/>
</dbReference>
<dbReference type="AlphaFoldDB" id="A0A841ZRR9"/>
<evidence type="ECO:0000256" key="3">
    <source>
        <dbReference type="ARBA" id="ARBA00022741"/>
    </source>
</evidence>
<name>A0A841ZRR9_9LIST</name>
<dbReference type="GO" id="GO:0030261">
    <property type="term" value="P:chromosome condensation"/>
    <property type="evidence" value="ECO:0007669"/>
    <property type="project" value="InterPro"/>
</dbReference>
<dbReference type="Pfam" id="PF06470">
    <property type="entry name" value="SMC_hinge"/>
    <property type="match status" value="1"/>
</dbReference>
<dbReference type="Gene3D" id="1.20.1060.20">
    <property type="match status" value="1"/>
</dbReference>
<gene>
    <name evidence="7 9" type="primary">smc</name>
    <name evidence="9" type="ORF">HB912_10645</name>
</gene>
<dbReference type="GO" id="GO:0005737">
    <property type="term" value="C:cytoplasm"/>
    <property type="evidence" value="ECO:0007669"/>
    <property type="project" value="UniProtKB-SubCell"/>
</dbReference>
<evidence type="ECO:0000256" key="6">
    <source>
        <dbReference type="ARBA" id="ARBA00023125"/>
    </source>
</evidence>
<organism evidence="9 10">
    <name type="scientific">Listeria aquatica</name>
    <dbReference type="NCBI Taxonomy" id="1494960"/>
    <lineage>
        <taxon>Bacteria</taxon>
        <taxon>Bacillati</taxon>
        <taxon>Bacillota</taxon>
        <taxon>Bacilli</taxon>
        <taxon>Bacillales</taxon>
        <taxon>Listeriaceae</taxon>
        <taxon>Listeria</taxon>
    </lineage>
</organism>
<feature type="domain" description="SMC hinge" evidence="8">
    <location>
        <begin position="518"/>
        <end position="637"/>
    </location>
</feature>
<dbReference type="EMBL" id="JAARRM010000004">
    <property type="protein sequence ID" value="MBC1522104.1"/>
    <property type="molecule type" value="Genomic_DNA"/>
</dbReference>
<dbReference type="SUPFAM" id="SSF75553">
    <property type="entry name" value="Smc hinge domain"/>
    <property type="match status" value="1"/>
</dbReference>
<dbReference type="GO" id="GO:0006260">
    <property type="term" value="P:DNA replication"/>
    <property type="evidence" value="ECO:0007669"/>
    <property type="project" value="UniProtKB-UniRule"/>
</dbReference>
<dbReference type="Gene3D" id="1.20.5.170">
    <property type="match status" value="1"/>
</dbReference>
<evidence type="ECO:0000259" key="8">
    <source>
        <dbReference type="SMART" id="SM00968"/>
    </source>
</evidence>
<dbReference type="CDD" id="cd03278">
    <property type="entry name" value="ABC_SMC_barmotin"/>
    <property type="match status" value="2"/>
</dbReference>
<evidence type="ECO:0000256" key="1">
    <source>
        <dbReference type="ARBA" id="ARBA00004496"/>
    </source>
</evidence>
<dbReference type="RefSeq" id="WP_185374439.1">
    <property type="nucleotide sequence ID" value="NZ_JAARRM010000004.1"/>
</dbReference>
<feature type="coiled-coil region" evidence="7">
    <location>
        <begin position="672"/>
        <end position="720"/>
    </location>
</feature>
<dbReference type="InterPro" id="IPR011890">
    <property type="entry name" value="SMC_prok"/>
</dbReference>
<evidence type="ECO:0000256" key="4">
    <source>
        <dbReference type="ARBA" id="ARBA00022840"/>
    </source>
</evidence>
<feature type="coiled-coil region" evidence="7">
    <location>
        <begin position="283"/>
        <end position="380"/>
    </location>
</feature>
<dbReference type="PANTHER" id="PTHR43977">
    <property type="entry name" value="STRUCTURAL MAINTENANCE OF CHROMOSOMES PROTEIN 3"/>
    <property type="match status" value="1"/>
</dbReference>
<comment type="function">
    <text evidence="7">Required for chromosome condensation and partitioning.</text>
</comment>
<sequence>MLLKRLEMNGFKSFADKVAIDFVPGMTAVVGPNGSGKSNITEAIRWVLGEQSAKSLRGGRMGDVIFAGSDSRKPINFAEVSLVLANDDRYLPLDYSEVVVTRRIYRNGDSEFLINKQTCRLKDIVDLFMDSGLGRESMSIISQGKIDEILNSKPEERRSIFEEAAGVLKYKNRKKQAENKLLETEENLNRVEDILHELEGQLEPLEIQASIARDYLYQQEELEKYEVGLIAFELETIAEKLEVSRTKFMENQTALVEIRKDVASLEGDAFSKKEKIAETDETLEKMRNDLLHETERLEQLEGERNLVLERKKHGSENASIQQATLTQALEKITTLETEKEKLLNEKREKEAAYEVSVREKNELLEKLKHYDALSEEAIENQKSDLFELKYQETTIRNDIGYVEREIAQQEAKTARLDHENREHLKTREEQAKRTEKMRAELDEIHAEIEEQLGIYQDVKQVVEQKTSEFERAERELYRHYEKVQQTKSRKETLSELADDYAGFFQGVREVLKAKETLGGIHGALVELIQIPADYQKAMEIALSASAQHVVVESDQAAREAIQYLKKTHAGRATFLPLSTIQPRHIPEATRNALRNEPAFVSLASEVVSYDEKFAPVILNALGTTILAKDLRGASRLAKLVNYRFRVVTLDGDVVNAGGSMTGGATKQGKSSIISRKNELDELAKVLASLETETTQYEETVKKAKEVLANKRSELEETRQIGENLRMREHEVKSKHERELEAFERINKQLSLYDAEKKSGEEEMNTLWKRKEELAENQLQLGEKIESLDRKIQQMTDESKAASSRKKADEEVLSALNVKMAAQKEQLQTATNDVERLEATLFEQYQEKEAAESKIKALQDNLTNVSTSVEETSREIEKLRVQKEETALKIQTLNEERSALQSEVKQLEEKLTEENNKASFYLEQKNQAEIEIGRAEVDAKNREDRLLETYAVSKEEAKARKVPEMPEEELRGKVRLLKRSIDELGTVNLGAIEEFDRISERFDFLKGQQEDLLNAKETLFQVMGEMDEEVKKRFGESFEAIKHEFSAVFPELFGGGKAELVLLNPEDLLTTGIDIVAQPPGKKLQNLSLRSGGERALTAIALLFAIIRVRPVPFCILDEVEAALDEANVVRFSRYLKQFEQSTQFIVITHRKGTMEEADVLYGVTMQESGVSKLVSVRLEETAELIK</sequence>
<dbReference type="InterPro" id="IPR036277">
    <property type="entry name" value="SMC_hinge_sf"/>
</dbReference>
<reference evidence="9 10" key="1">
    <citation type="submission" date="2020-03" db="EMBL/GenBank/DDBJ databases">
        <title>Soil Listeria distribution.</title>
        <authorList>
            <person name="Liao J."/>
            <person name="Wiedmann M."/>
        </authorList>
    </citation>
    <scope>NUCLEOTIDE SEQUENCE [LARGE SCALE GENOMIC DNA]</scope>
    <source>
        <strain evidence="9 10">FSL L7-1507</strain>
    </source>
</reference>
<comment type="similarity">
    <text evidence="7">Belongs to the SMC family.</text>
</comment>
<dbReference type="GO" id="GO:0007062">
    <property type="term" value="P:sister chromatid cohesion"/>
    <property type="evidence" value="ECO:0007669"/>
    <property type="project" value="InterPro"/>
</dbReference>
<dbReference type="GO" id="GO:0016887">
    <property type="term" value="F:ATP hydrolysis activity"/>
    <property type="evidence" value="ECO:0007669"/>
    <property type="project" value="InterPro"/>
</dbReference>
<dbReference type="InterPro" id="IPR003395">
    <property type="entry name" value="RecF/RecN/SMC_N"/>
</dbReference>
<keyword evidence="6 7" id="KW-0238">DNA-binding</keyword>
<evidence type="ECO:0000256" key="2">
    <source>
        <dbReference type="ARBA" id="ARBA00022490"/>
    </source>
</evidence>